<evidence type="ECO:0000256" key="1">
    <source>
        <dbReference type="SAM" id="Phobius"/>
    </source>
</evidence>
<sequence>MDTDLMLVLGMVVAVLSIPSMISAYSDDRPIRASAIVLLMSLGAVVYAIFSHPGGYTFEQIPEVFFGVVARFLP</sequence>
<keyword evidence="3" id="KW-1185">Reference proteome</keyword>
<dbReference type="OrthoDB" id="7875801at2"/>
<name>A0A1Y5RNI2_9RHOB</name>
<dbReference type="RefSeq" id="WP_085794222.1">
    <property type="nucleotide sequence ID" value="NZ_FWFO01000001.1"/>
</dbReference>
<gene>
    <name evidence="2" type="ORF">TRL7639_00508</name>
</gene>
<evidence type="ECO:0000313" key="2">
    <source>
        <dbReference type="EMBL" id="SLN20495.1"/>
    </source>
</evidence>
<evidence type="ECO:0008006" key="4">
    <source>
        <dbReference type="Google" id="ProtNLM"/>
    </source>
</evidence>
<keyword evidence="1" id="KW-1133">Transmembrane helix</keyword>
<protein>
    <recommendedName>
        <fullName evidence="4">50S ribosomal protein L35</fullName>
    </recommendedName>
</protein>
<keyword evidence="1" id="KW-0812">Transmembrane</keyword>
<dbReference type="AlphaFoldDB" id="A0A1Y5RNI2"/>
<evidence type="ECO:0000313" key="3">
    <source>
        <dbReference type="Proteomes" id="UP000193077"/>
    </source>
</evidence>
<dbReference type="EMBL" id="FWFO01000001">
    <property type="protein sequence ID" value="SLN20495.1"/>
    <property type="molecule type" value="Genomic_DNA"/>
</dbReference>
<feature type="transmembrane region" description="Helical" evidence="1">
    <location>
        <begin position="6"/>
        <end position="26"/>
    </location>
</feature>
<keyword evidence="1" id="KW-0472">Membrane</keyword>
<feature type="transmembrane region" description="Helical" evidence="1">
    <location>
        <begin position="33"/>
        <end position="50"/>
    </location>
</feature>
<reference evidence="2 3" key="1">
    <citation type="submission" date="2017-03" db="EMBL/GenBank/DDBJ databases">
        <authorList>
            <person name="Afonso C.L."/>
            <person name="Miller P.J."/>
            <person name="Scott M.A."/>
            <person name="Spackman E."/>
            <person name="Goraichik I."/>
            <person name="Dimitrov K.M."/>
            <person name="Suarez D.L."/>
            <person name="Swayne D.E."/>
        </authorList>
    </citation>
    <scope>NUCLEOTIDE SEQUENCE [LARGE SCALE GENOMIC DNA]</scope>
    <source>
        <strain evidence="2 3">CECT 7639</strain>
    </source>
</reference>
<proteinExistence type="predicted"/>
<dbReference type="Proteomes" id="UP000193077">
    <property type="component" value="Unassembled WGS sequence"/>
</dbReference>
<accession>A0A1Y5RNI2</accession>
<organism evidence="2 3">
    <name type="scientific">Falsiruegeria litorea R37</name>
    <dbReference type="NCBI Taxonomy" id="1200284"/>
    <lineage>
        <taxon>Bacteria</taxon>
        <taxon>Pseudomonadati</taxon>
        <taxon>Pseudomonadota</taxon>
        <taxon>Alphaproteobacteria</taxon>
        <taxon>Rhodobacterales</taxon>
        <taxon>Roseobacteraceae</taxon>
        <taxon>Falsiruegeria</taxon>
    </lineage>
</organism>